<dbReference type="InterPro" id="IPR013442">
    <property type="entry name" value="SSO1393-like"/>
</dbReference>
<dbReference type="RefSeq" id="WP_320689251.1">
    <property type="nucleotide sequence ID" value="NZ_JAXBLV010000227.1"/>
</dbReference>
<dbReference type="Pfam" id="PF09651">
    <property type="entry name" value="Cas_APE2256"/>
    <property type="match status" value="1"/>
</dbReference>
<evidence type="ECO:0000313" key="3">
    <source>
        <dbReference type="Proteomes" id="UP001272242"/>
    </source>
</evidence>
<proteinExistence type="predicted"/>
<organism evidence="2 3">
    <name type="scientific">Gemmata algarum</name>
    <dbReference type="NCBI Taxonomy" id="2975278"/>
    <lineage>
        <taxon>Bacteria</taxon>
        <taxon>Pseudomonadati</taxon>
        <taxon>Planctomycetota</taxon>
        <taxon>Planctomycetia</taxon>
        <taxon>Gemmatales</taxon>
        <taxon>Gemmataceae</taxon>
        <taxon>Gemmata</taxon>
    </lineage>
</organism>
<feature type="domain" description="CRISPR system ring nuclease SSO1393-like" evidence="1">
    <location>
        <begin position="55"/>
        <end position="187"/>
    </location>
</feature>
<accession>A0ABU5F5X5</accession>
<reference evidence="3" key="1">
    <citation type="journal article" date="2023" name="Mar. Drugs">
        <title>Gemmata algarum, a Novel Planctomycete Isolated from an Algal Mat, Displays Antimicrobial Activity.</title>
        <authorList>
            <person name="Kumar G."/>
            <person name="Kallscheuer N."/>
            <person name="Kashif M."/>
            <person name="Ahamad S."/>
            <person name="Jagadeeshwari U."/>
            <person name="Pannikurungottu S."/>
            <person name="Haufschild T."/>
            <person name="Kabuu M."/>
            <person name="Sasikala C."/>
            <person name="Jogler C."/>
            <person name="Ramana C."/>
        </authorList>
    </citation>
    <scope>NUCLEOTIDE SEQUENCE [LARGE SCALE GENOMIC DNA]</scope>
    <source>
        <strain evidence="3">JC673</strain>
    </source>
</reference>
<dbReference type="Proteomes" id="UP001272242">
    <property type="component" value="Unassembled WGS sequence"/>
</dbReference>
<dbReference type="EMBL" id="JAXBLV010000227">
    <property type="protein sequence ID" value="MDY3562986.1"/>
    <property type="molecule type" value="Genomic_DNA"/>
</dbReference>
<comment type="caution">
    <text evidence="2">The sequence shown here is derived from an EMBL/GenBank/DDBJ whole genome shotgun (WGS) entry which is preliminary data.</text>
</comment>
<sequence>MPRTFVCPAGTSAAKGVVSPEKLSEWVRAQPDEGTAARILFEQVAKWPPDGDNLKKLSAEVHSLTRMAVSGKDRVLLLASETIDGGTCCHAVRHYLEKYHPGIACEVQTVVGLQVSDADRFRSEGVVNFVRACLTAVEDFGRENVVLNLTSGYKALAPYLVLVGMLKRVRCQYLFEQSKDVLTLPPLPVAIDHGPFERYRELFADIERDTDISRERWEEEVKRNDREALESLVEVVGNRVTLSGVGLLLLDDYRKPATLVPFLSRRAWEECHGNLAQLATRNPYEYLGRMAAAWDFKSPDVHINNGNGTYWLKPGRTTDRYLVSVEGWKLLVWRAIREDQVGADYPAKVAVNPITDRTRHSPFSRMEFAD</sequence>
<protein>
    <submittedName>
        <fullName evidence="2">CRISPR-associated protein</fullName>
    </submittedName>
</protein>
<name>A0ABU5F5X5_9BACT</name>
<evidence type="ECO:0000259" key="1">
    <source>
        <dbReference type="Pfam" id="PF09651"/>
    </source>
</evidence>
<gene>
    <name evidence="2" type="ORF">R5W23_004469</name>
</gene>
<evidence type="ECO:0000313" key="2">
    <source>
        <dbReference type="EMBL" id="MDY3562986.1"/>
    </source>
</evidence>
<dbReference type="NCBIfam" id="TIGR02619">
    <property type="entry name" value="putative CRISPR-associated protein, APE2256 family"/>
    <property type="match status" value="1"/>
</dbReference>
<dbReference type="Gene3D" id="3.40.50.10770">
    <property type="entry name" value="Hypothetical protein VC1899 like domain (Restriction endonuclease-like)"/>
    <property type="match status" value="1"/>
</dbReference>
<keyword evidence="3" id="KW-1185">Reference proteome</keyword>